<gene>
    <name evidence="3" type="ORF">GGR28_002695</name>
</gene>
<evidence type="ECO:0000259" key="2">
    <source>
        <dbReference type="Pfam" id="PF00561"/>
    </source>
</evidence>
<dbReference type="RefSeq" id="WP_183496309.1">
    <property type="nucleotide sequence ID" value="NZ_JACIFF010000007.1"/>
</dbReference>
<evidence type="ECO:0000313" key="4">
    <source>
        <dbReference type="Proteomes" id="UP000576209"/>
    </source>
</evidence>
<feature type="chain" id="PRO_5032319314" evidence="1">
    <location>
        <begin position="22"/>
        <end position="335"/>
    </location>
</feature>
<keyword evidence="4" id="KW-1185">Reference proteome</keyword>
<feature type="domain" description="AB hydrolase-1" evidence="2">
    <location>
        <begin position="73"/>
        <end position="176"/>
    </location>
</feature>
<dbReference type="PANTHER" id="PTHR43798:SF33">
    <property type="entry name" value="HYDROLASE, PUTATIVE (AFU_ORTHOLOGUE AFUA_2G14860)-RELATED"/>
    <property type="match status" value="1"/>
</dbReference>
<sequence>MTPFRRCILTLLFLLPLFPLAAQEDAVRPLDERLTDYDYPFPTKVYSFQSQLQDLEMVYMDVTPPRFNGKTALLLHGKNFPSAYWESTIKLLLDQGYRVIAPDQVGFGKSSKPQQYQFTFHQLAHNTRWLLYSLRIDSAVVVGHSMGGMVATRFALMYPETTESLILVNPIGLEDWKLKVPYQSVDEWYEGELKKDYASIREYQQKNYYDGNWKSAYDPWVNVLAGWAISEDYAYVAWDAALTYDMIFTQPVVYEFSQLQVPTVLILGTRDRTALGKPLVGEEVRKTLGRYDQLGKTIVGQIPDGTLIELEGLGHLPHIEDFARFAKALKQALPH</sequence>
<evidence type="ECO:0000313" key="3">
    <source>
        <dbReference type="EMBL" id="MBB4080065.1"/>
    </source>
</evidence>
<dbReference type="PRINTS" id="PR00111">
    <property type="entry name" value="ABHYDROLASE"/>
</dbReference>
<name>A0A840E924_9BACT</name>
<comment type="caution">
    <text evidence="3">The sequence shown here is derived from an EMBL/GenBank/DDBJ whole genome shotgun (WGS) entry which is preliminary data.</text>
</comment>
<dbReference type="Pfam" id="PF00561">
    <property type="entry name" value="Abhydrolase_1"/>
    <property type="match status" value="1"/>
</dbReference>
<dbReference type="EMBL" id="JACIFF010000007">
    <property type="protein sequence ID" value="MBB4080065.1"/>
    <property type="molecule type" value="Genomic_DNA"/>
</dbReference>
<reference evidence="3 4" key="1">
    <citation type="submission" date="2020-08" db="EMBL/GenBank/DDBJ databases">
        <title>Genomic Encyclopedia of Type Strains, Phase IV (KMG-IV): sequencing the most valuable type-strain genomes for metagenomic binning, comparative biology and taxonomic classification.</title>
        <authorList>
            <person name="Goeker M."/>
        </authorList>
    </citation>
    <scope>NUCLEOTIDE SEQUENCE [LARGE SCALE GENOMIC DNA]</scope>
    <source>
        <strain evidence="3 4">DSM 105137</strain>
    </source>
</reference>
<dbReference type="SUPFAM" id="SSF53474">
    <property type="entry name" value="alpha/beta-Hydrolases"/>
    <property type="match status" value="1"/>
</dbReference>
<feature type="signal peptide" evidence="1">
    <location>
        <begin position="1"/>
        <end position="21"/>
    </location>
</feature>
<dbReference type="InterPro" id="IPR029058">
    <property type="entry name" value="AB_hydrolase_fold"/>
</dbReference>
<evidence type="ECO:0000256" key="1">
    <source>
        <dbReference type="SAM" id="SignalP"/>
    </source>
</evidence>
<dbReference type="GO" id="GO:0016020">
    <property type="term" value="C:membrane"/>
    <property type="evidence" value="ECO:0007669"/>
    <property type="project" value="TreeGrafter"/>
</dbReference>
<organism evidence="3 4">
    <name type="scientific">Neolewinella aquimaris</name>
    <dbReference type="NCBI Taxonomy" id="1835722"/>
    <lineage>
        <taxon>Bacteria</taxon>
        <taxon>Pseudomonadati</taxon>
        <taxon>Bacteroidota</taxon>
        <taxon>Saprospiria</taxon>
        <taxon>Saprospirales</taxon>
        <taxon>Lewinellaceae</taxon>
        <taxon>Neolewinella</taxon>
    </lineage>
</organism>
<dbReference type="InterPro" id="IPR000073">
    <property type="entry name" value="AB_hydrolase_1"/>
</dbReference>
<dbReference type="Proteomes" id="UP000576209">
    <property type="component" value="Unassembled WGS sequence"/>
</dbReference>
<accession>A0A840E924</accession>
<dbReference type="InterPro" id="IPR050266">
    <property type="entry name" value="AB_hydrolase_sf"/>
</dbReference>
<dbReference type="GO" id="GO:0047372">
    <property type="term" value="F:monoacylglycerol lipase activity"/>
    <property type="evidence" value="ECO:0007669"/>
    <property type="project" value="TreeGrafter"/>
</dbReference>
<dbReference type="AlphaFoldDB" id="A0A840E924"/>
<dbReference type="Gene3D" id="3.40.50.1820">
    <property type="entry name" value="alpha/beta hydrolase"/>
    <property type="match status" value="1"/>
</dbReference>
<protein>
    <submittedName>
        <fullName evidence="3">Pimeloyl-ACP methyl ester carboxylesterase</fullName>
    </submittedName>
</protein>
<dbReference type="PANTHER" id="PTHR43798">
    <property type="entry name" value="MONOACYLGLYCEROL LIPASE"/>
    <property type="match status" value="1"/>
</dbReference>
<dbReference type="GO" id="GO:0046464">
    <property type="term" value="P:acylglycerol catabolic process"/>
    <property type="evidence" value="ECO:0007669"/>
    <property type="project" value="TreeGrafter"/>
</dbReference>
<proteinExistence type="predicted"/>
<keyword evidence="1" id="KW-0732">Signal</keyword>